<dbReference type="PANTHER" id="PTHR46211">
    <property type="entry name" value="GLYCEROPHOSPHORYL DIESTER PHOSPHODIESTERASE"/>
    <property type="match status" value="1"/>
</dbReference>
<dbReference type="Proteomes" id="UP001212803">
    <property type="component" value="Chromosome"/>
</dbReference>
<reference evidence="2 3" key="1">
    <citation type="journal article" date="2023" name="ISME J.">
        <title>Thermophilic Dehalococcoidia with unusual traits shed light on an unexpected past.</title>
        <authorList>
            <person name="Palmer M."/>
            <person name="Covington J.K."/>
            <person name="Zhou E.M."/>
            <person name="Thomas S.C."/>
            <person name="Habib N."/>
            <person name="Seymour C.O."/>
            <person name="Lai D."/>
            <person name="Johnston J."/>
            <person name="Hashimi A."/>
            <person name="Jiao J.Y."/>
            <person name="Muok A.R."/>
            <person name="Liu L."/>
            <person name="Xian W.D."/>
            <person name="Zhi X.Y."/>
            <person name="Li M.M."/>
            <person name="Silva L.P."/>
            <person name="Bowen B.P."/>
            <person name="Louie K."/>
            <person name="Briegel A."/>
            <person name="Pett-Ridge J."/>
            <person name="Weber P.K."/>
            <person name="Tocheva E.I."/>
            <person name="Woyke T."/>
            <person name="Northen T.R."/>
            <person name="Mayali X."/>
            <person name="Li W.J."/>
            <person name="Hedlund B.P."/>
        </authorList>
    </citation>
    <scope>NUCLEOTIDE SEQUENCE [LARGE SCALE GENOMIC DNA]</scope>
    <source>
        <strain evidence="2 3">YIM 72310</strain>
    </source>
</reference>
<dbReference type="PROSITE" id="PS51704">
    <property type="entry name" value="GP_PDE"/>
    <property type="match status" value="1"/>
</dbReference>
<organism evidence="2 3">
    <name type="scientific">Tepidiforma flava</name>
    <dbReference type="NCBI Taxonomy" id="3004094"/>
    <lineage>
        <taxon>Bacteria</taxon>
        <taxon>Bacillati</taxon>
        <taxon>Chloroflexota</taxon>
        <taxon>Tepidiformia</taxon>
        <taxon>Tepidiformales</taxon>
        <taxon>Tepidiformaceae</taxon>
        <taxon>Tepidiforma</taxon>
    </lineage>
</organism>
<dbReference type="EMBL" id="CP115149">
    <property type="protein sequence ID" value="WBL36295.1"/>
    <property type="molecule type" value="Genomic_DNA"/>
</dbReference>
<dbReference type="Pfam" id="PF03009">
    <property type="entry name" value="GDPD"/>
    <property type="match status" value="1"/>
</dbReference>
<dbReference type="Gene3D" id="3.20.20.190">
    <property type="entry name" value="Phosphatidylinositol (PI) phosphodiesterase"/>
    <property type="match status" value="1"/>
</dbReference>
<accession>A0ABY7M8A3</accession>
<dbReference type="PANTHER" id="PTHR46211:SF14">
    <property type="entry name" value="GLYCEROPHOSPHODIESTER PHOSPHODIESTERASE"/>
    <property type="match status" value="1"/>
</dbReference>
<gene>
    <name evidence="2" type="ORF">O0235_01535</name>
</gene>
<evidence type="ECO:0000313" key="3">
    <source>
        <dbReference type="Proteomes" id="UP001212803"/>
    </source>
</evidence>
<protein>
    <submittedName>
        <fullName evidence="2">Glycerophosphodiester phosphodiesterase</fullName>
    </submittedName>
</protein>
<keyword evidence="3" id="KW-1185">Reference proteome</keyword>
<dbReference type="CDD" id="cd08556">
    <property type="entry name" value="GDPD"/>
    <property type="match status" value="1"/>
</dbReference>
<feature type="domain" description="GP-PDE" evidence="1">
    <location>
        <begin position="19"/>
        <end position="254"/>
    </location>
</feature>
<proteinExistence type="predicted"/>
<dbReference type="RefSeq" id="WP_270056819.1">
    <property type="nucleotide sequence ID" value="NZ_CP115149.1"/>
</dbReference>
<sequence length="257" mass="27684">MRPLSSPGSKVRHREKPYVLVIGHAGAAGEAPANTLAAVRACLDAGAEGMEIDVQLCADGVPVLMHDETVDRTTNLTGRVRDLPLAALQSADAGQGEPVPTLEQVLDLVDGRLTVMCELKSTPGDPEQDARSVEAAVAVIRRRGAESWTAIHSFSPEMVARARDIEPRISAAIISPPVAGDGVERLLGGLLKRNGQAISFEHHAVTRDLVARARRRQVTVWCWTADSPADWERVVDAGVDGIITNVPHQLRAWLERD</sequence>
<name>A0ABY7M8A3_9CHLR</name>
<evidence type="ECO:0000259" key="1">
    <source>
        <dbReference type="PROSITE" id="PS51704"/>
    </source>
</evidence>
<dbReference type="InterPro" id="IPR030395">
    <property type="entry name" value="GP_PDE_dom"/>
</dbReference>
<evidence type="ECO:0000313" key="2">
    <source>
        <dbReference type="EMBL" id="WBL36295.1"/>
    </source>
</evidence>
<dbReference type="InterPro" id="IPR017946">
    <property type="entry name" value="PLC-like_Pdiesterase_TIM-brl"/>
</dbReference>
<dbReference type="SUPFAM" id="SSF51695">
    <property type="entry name" value="PLC-like phosphodiesterases"/>
    <property type="match status" value="1"/>
</dbReference>